<dbReference type="EMBL" id="CAJGYO010000014">
    <property type="protein sequence ID" value="CAD6267713.1"/>
    <property type="molecule type" value="Genomic_DNA"/>
</dbReference>
<evidence type="ECO:0000313" key="1">
    <source>
        <dbReference type="EMBL" id="CAD6267713.1"/>
    </source>
</evidence>
<accession>A0A811RBX1</accession>
<reference evidence="1" key="1">
    <citation type="submission" date="2020-10" db="EMBL/GenBank/DDBJ databases">
        <authorList>
            <person name="Han B."/>
            <person name="Lu T."/>
            <person name="Zhao Q."/>
            <person name="Huang X."/>
            <person name="Zhao Y."/>
        </authorList>
    </citation>
    <scope>NUCLEOTIDE SEQUENCE</scope>
</reference>
<protein>
    <submittedName>
        <fullName evidence="1">Uncharacterized protein</fullName>
    </submittedName>
</protein>
<keyword evidence="2" id="KW-1185">Reference proteome</keyword>
<name>A0A811RBX1_9POAL</name>
<dbReference type="Proteomes" id="UP000604825">
    <property type="component" value="Unassembled WGS sequence"/>
</dbReference>
<comment type="caution">
    <text evidence="1">The sequence shown here is derived from an EMBL/GenBank/DDBJ whole genome shotgun (WGS) entry which is preliminary data.</text>
</comment>
<gene>
    <name evidence="1" type="ORF">NCGR_LOCUS51018</name>
</gene>
<sequence>MWTSFFYMLQLLTVPRNKMWIASECKGSLCISECIQFEHNLKTDESKWRELNEKEPQGMQGLPGNAAGTKVKRPYPLNKQLVRRRYVSTFSVISGDYCAGVDYNNLNKECPYHCSQRLKSSIACSNKATMKVLGNIAVIVGLAVSAGHNIGEDGQEERGGSEEDEAGEGVMTVALAVGAHGDYDPSQHDIG</sequence>
<dbReference type="AlphaFoldDB" id="A0A811RBX1"/>
<evidence type="ECO:0000313" key="2">
    <source>
        <dbReference type="Proteomes" id="UP000604825"/>
    </source>
</evidence>
<organism evidence="1 2">
    <name type="scientific">Miscanthus lutarioriparius</name>
    <dbReference type="NCBI Taxonomy" id="422564"/>
    <lineage>
        <taxon>Eukaryota</taxon>
        <taxon>Viridiplantae</taxon>
        <taxon>Streptophyta</taxon>
        <taxon>Embryophyta</taxon>
        <taxon>Tracheophyta</taxon>
        <taxon>Spermatophyta</taxon>
        <taxon>Magnoliopsida</taxon>
        <taxon>Liliopsida</taxon>
        <taxon>Poales</taxon>
        <taxon>Poaceae</taxon>
        <taxon>PACMAD clade</taxon>
        <taxon>Panicoideae</taxon>
        <taxon>Andropogonodae</taxon>
        <taxon>Andropogoneae</taxon>
        <taxon>Saccharinae</taxon>
        <taxon>Miscanthus</taxon>
    </lineage>
</organism>
<proteinExistence type="predicted"/>